<accession>A0A067JYU2</accession>
<dbReference type="EMBL" id="KK914761">
    <property type="protein sequence ID" value="KDP29062.1"/>
    <property type="molecule type" value="Genomic_DNA"/>
</dbReference>
<evidence type="ECO:0000313" key="2">
    <source>
        <dbReference type="Proteomes" id="UP000027138"/>
    </source>
</evidence>
<keyword evidence="2" id="KW-1185">Reference proteome</keyword>
<organism evidence="1 2">
    <name type="scientific">Jatropha curcas</name>
    <name type="common">Barbados nut</name>
    <dbReference type="NCBI Taxonomy" id="180498"/>
    <lineage>
        <taxon>Eukaryota</taxon>
        <taxon>Viridiplantae</taxon>
        <taxon>Streptophyta</taxon>
        <taxon>Embryophyta</taxon>
        <taxon>Tracheophyta</taxon>
        <taxon>Spermatophyta</taxon>
        <taxon>Magnoliopsida</taxon>
        <taxon>eudicotyledons</taxon>
        <taxon>Gunneridae</taxon>
        <taxon>Pentapetalae</taxon>
        <taxon>rosids</taxon>
        <taxon>fabids</taxon>
        <taxon>Malpighiales</taxon>
        <taxon>Euphorbiaceae</taxon>
        <taxon>Crotonoideae</taxon>
        <taxon>Jatropheae</taxon>
        <taxon>Jatropha</taxon>
    </lineage>
</organism>
<name>A0A067JYU2_JATCU</name>
<reference evidence="1 2" key="1">
    <citation type="journal article" date="2014" name="PLoS ONE">
        <title>Global Analysis of Gene Expression Profiles in Physic Nut (Jatropha curcas L.) Seedlings Exposed to Salt Stress.</title>
        <authorList>
            <person name="Zhang L."/>
            <person name="Zhang C."/>
            <person name="Wu P."/>
            <person name="Chen Y."/>
            <person name="Li M."/>
            <person name="Jiang H."/>
            <person name="Wu G."/>
        </authorList>
    </citation>
    <scope>NUCLEOTIDE SEQUENCE [LARGE SCALE GENOMIC DNA]</scope>
    <source>
        <strain evidence="2">cv. GZQX0401</strain>
        <tissue evidence="1">Young leaves</tissue>
    </source>
</reference>
<gene>
    <name evidence="1" type="ORF">JCGZ_16451</name>
</gene>
<dbReference type="AlphaFoldDB" id="A0A067JYU2"/>
<evidence type="ECO:0000313" key="1">
    <source>
        <dbReference type="EMBL" id="KDP29062.1"/>
    </source>
</evidence>
<protein>
    <submittedName>
        <fullName evidence="1">Uncharacterized protein</fullName>
    </submittedName>
</protein>
<sequence length="77" mass="8815">MDMDTDETILPNSGKPNNNVGLLDILSKAQFSLAQFGEWTDHFDFGRSDEQSALKLRCRYRWKLDLAGLLMLIRLLA</sequence>
<dbReference type="Proteomes" id="UP000027138">
    <property type="component" value="Unassembled WGS sequence"/>
</dbReference>
<proteinExistence type="predicted"/>